<evidence type="ECO:0000256" key="6">
    <source>
        <dbReference type="ARBA" id="ARBA00023004"/>
    </source>
</evidence>
<evidence type="ECO:0000256" key="5">
    <source>
        <dbReference type="ARBA" id="ARBA00023002"/>
    </source>
</evidence>
<evidence type="ECO:0000256" key="7">
    <source>
        <dbReference type="ARBA" id="ARBA00023033"/>
    </source>
</evidence>
<evidence type="ECO:0000313" key="10">
    <source>
        <dbReference type="EMBL" id="KAL1862720.1"/>
    </source>
</evidence>
<evidence type="ECO:0000256" key="8">
    <source>
        <dbReference type="RuleBase" id="RU000461"/>
    </source>
</evidence>
<dbReference type="Proteomes" id="UP001583177">
    <property type="component" value="Unassembled WGS sequence"/>
</dbReference>
<keyword evidence="6 8" id="KW-0408">Iron</keyword>
<keyword evidence="9" id="KW-1133">Transmembrane helix</keyword>
<dbReference type="InterPro" id="IPR050121">
    <property type="entry name" value="Cytochrome_P450_monoxygenase"/>
</dbReference>
<feature type="transmembrane region" description="Helical" evidence="9">
    <location>
        <begin position="16"/>
        <end position="39"/>
    </location>
</feature>
<keyword evidence="7 8" id="KW-0503">Monooxygenase</keyword>
<dbReference type="InterPro" id="IPR002401">
    <property type="entry name" value="Cyt_P450_E_grp-I"/>
</dbReference>
<evidence type="ECO:0000256" key="2">
    <source>
        <dbReference type="ARBA" id="ARBA00010617"/>
    </source>
</evidence>
<evidence type="ECO:0000256" key="3">
    <source>
        <dbReference type="ARBA" id="ARBA00022617"/>
    </source>
</evidence>
<dbReference type="InterPro" id="IPR017972">
    <property type="entry name" value="Cyt_P450_CS"/>
</dbReference>
<dbReference type="Gene3D" id="1.10.630.10">
    <property type="entry name" value="Cytochrome P450"/>
    <property type="match status" value="1"/>
</dbReference>
<accession>A0ABR3WIC1</accession>
<dbReference type="PRINTS" id="PR00463">
    <property type="entry name" value="EP450I"/>
</dbReference>
<reference evidence="10 11" key="1">
    <citation type="journal article" date="2024" name="IMA Fungus">
        <title>IMA Genome - F19 : A genome assembly and annotation guide to empower mycologists, including annotated draft genome sequences of Ceratocystis pirilliformis, Diaporthe australafricana, Fusarium ophioides, Paecilomyces lecythidis, and Sporothrix stenoceras.</title>
        <authorList>
            <person name="Aylward J."/>
            <person name="Wilson A.M."/>
            <person name="Visagie C.M."/>
            <person name="Spraker J."/>
            <person name="Barnes I."/>
            <person name="Buitendag C."/>
            <person name="Ceriani C."/>
            <person name="Del Mar Angel L."/>
            <person name="du Plessis D."/>
            <person name="Fuchs T."/>
            <person name="Gasser K."/>
            <person name="Kramer D."/>
            <person name="Li W."/>
            <person name="Munsamy K."/>
            <person name="Piso A."/>
            <person name="Price J.L."/>
            <person name="Sonnekus B."/>
            <person name="Thomas C."/>
            <person name="van der Nest A."/>
            <person name="van Dijk A."/>
            <person name="van Heerden A."/>
            <person name="van Vuuren N."/>
            <person name="Yilmaz N."/>
            <person name="Duong T.A."/>
            <person name="van der Merwe N.A."/>
            <person name="Wingfield M.J."/>
            <person name="Wingfield B.D."/>
        </authorList>
    </citation>
    <scope>NUCLEOTIDE SEQUENCE [LARGE SCALE GENOMIC DNA]</scope>
    <source>
        <strain evidence="10 11">CMW 18300</strain>
    </source>
</reference>
<dbReference type="CDD" id="cd11058">
    <property type="entry name" value="CYP60B-like"/>
    <property type="match status" value="1"/>
</dbReference>
<sequence>MVPVQAYLPSVTSCNILLGIFFVLIIRIIVVNVIYNLFFHPLSSYPGPKLWATCRLPWNFFNFKGRLGWRIRDLHNQYGPVIRIAPNELSYTTSSAWRKIYGQRSPEFEKAVDGRGIAPVEINGKRALMTETSEGHARLRKAINPAFSERALRDQEKYLQVHSTTLLTQLSKSCKQGPVDMAKWYNLLSYDVITGKSTELAFGKTANCLNQADQPHLQVLGNRAKSVVFFQFALQYGLMSVLQFLTPKYAREARRKHLALSAAKVQARLQAKSPGKDFMHYILENQEDNRFSSLDLTLLASTFIVAGSNTTADTMTGLTYLLLRNPDKMARLTHEIRTTFRSRDEITMQSTTRCTYLTACLDESMRLRPALCCSLARTVPPGGGGEVIDGHLVPAGTGVGVHMLAAAHSGLNFARPMDFAPERWLELPPGSEFAGDDRGGSQPFSHGLRSCAGKALAWAEMRITMAKLLWLFEFELASPDEDWWNKQRTYLIWERLPLMVNLKPRTEDFMP</sequence>
<dbReference type="PRINTS" id="PR00385">
    <property type="entry name" value="P450"/>
</dbReference>
<protein>
    <recommendedName>
        <fullName evidence="12">Cytochrome P450</fullName>
    </recommendedName>
</protein>
<dbReference type="PANTHER" id="PTHR24305">
    <property type="entry name" value="CYTOCHROME P450"/>
    <property type="match status" value="1"/>
</dbReference>
<dbReference type="SUPFAM" id="SSF48264">
    <property type="entry name" value="Cytochrome P450"/>
    <property type="match status" value="1"/>
</dbReference>
<name>A0ABR3WIC1_9PEZI</name>
<comment type="caution">
    <text evidence="10">The sequence shown here is derived from an EMBL/GenBank/DDBJ whole genome shotgun (WGS) entry which is preliminary data.</text>
</comment>
<evidence type="ECO:0000256" key="9">
    <source>
        <dbReference type="SAM" id="Phobius"/>
    </source>
</evidence>
<dbReference type="PANTHER" id="PTHR24305:SF230">
    <property type="entry name" value="P450, PUTATIVE (EUROFUNG)-RELATED"/>
    <property type="match status" value="1"/>
</dbReference>
<dbReference type="Pfam" id="PF00067">
    <property type="entry name" value="p450"/>
    <property type="match status" value="1"/>
</dbReference>
<dbReference type="EMBL" id="JAWRVE010000078">
    <property type="protein sequence ID" value="KAL1862720.1"/>
    <property type="molecule type" value="Genomic_DNA"/>
</dbReference>
<gene>
    <name evidence="10" type="ORF">Daus18300_008364</name>
</gene>
<proteinExistence type="inferred from homology"/>
<dbReference type="InterPro" id="IPR001128">
    <property type="entry name" value="Cyt_P450"/>
</dbReference>
<comment type="cofactor">
    <cofactor evidence="1">
        <name>heme</name>
        <dbReference type="ChEBI" id="CHEBI:30413"/>
    </cofactor>
</comment>
<keyword evidence="9" id="KW-0812">Transmembrane</keyword>
<keyword evidence="4 8" id="KW-0479">Metal-binding</keyword>
<keyword evidence="9" id="KW-0472">Membrane</keyword>
<evidence type="ECO:0000256" key="4">
    <source>
        <dbReference type="ARBA" id="ARBA00022723"/>
    </source>
</evidence>
<evidence type="ECO:0000256" key="1">
    <source>
        <dbReference type="ARBA" id="ARBA00001971"/>
    </source>
</evidence>
<organism evidence="10 11">
    <name type="scientific">Diaporthe australafricana</name>
    <dbReference type="NCBI Taxonomy" id="127596"/>
    <lineage>
        <taxon>Eukaryota</taxon>
        <taxon>Fungi</taxon>
        <taxon>Dikarya</taxon>
        <taxon>Ascomycota</taxon>
        <taxon>Pezizomycotina</taxon>
        <taxon>Sordariomycetes</taxon>
        <taxon>Sordariomycetidae</taxon>
        <taxon>Diaporthales</taxon>
        <taxon>Diaporthaceae</taxon>
        <taxon>Diaporthe</taxon>
    </lineage>
</organism>
<comment type="similarity">
    <text evidence="2 8">Belongs to the cytochrome P450 family.</text>
</comment>
<evidence type="ECO:0000313" key="11">
    <source>
        <dbReference type="Proteomes" id="UP001583177"/>
    </source>
</evidence>
<keyword evidence="3 8" id="KW-0349">Heme</keyword>
<keyword evidence="5 8" id="KW-0560">Oxidoreductase</keyword>
<dbReference type="InterPro" id="IPR036396">
    <property type="entry name" value="Cyt_P450_sf"/>
</dbReference>
<dbReference type="PROSITE" id="PS00086">
    <property type="entry name" value="CYTOCHROME_P450"/>
    <property type="match status" value="1"/>
</dbReference>
<evidence type="ECO:0008006" key="12">
    <source>
        <dbReference type="Google" id="ProtNLM"/>
    </source>
</evidence>
<keyword evidence="11" id="KW-1185">Reference proteome</keyword>